<name>A0AAE2CGJ6_9LAMI</name>
<dbReference type="EMBL" id="JACGWO010000008">
    <property type="protein sequence ID" value="KAK4421431.1"/>
    <property type="molecule type" value="Genomic_DNA"/>
</dbReference>
<evidence type="ECO:0000313" key="1">
    <source>
        <dbReference type="EMBL" id="KAK4421431.1"/>
    </source>
</evidence>
<organism evidence="1 2">
    <name type="scientific">Sesamum alatum</name>
    <dbReference type="NCBI Taxonomy" id="300844"/>
    <lineage>
        <taxon>Eukaryota</taxon>
        <taxon>Viridiplantae</taxon>
        <taxon>Streptophyta</taxon>
        <taxon>Embryophyta</taxon>
        <taxon>Tracheophyta</taxon>
        <taxon>Spermatophyta</taxon>
        <taxon>Magnoliopsida</taxon>
        <taxon>eudicotyledons</taxon>
        <taxon>Gunneridae</taxon>
        <taxon>Pentapetalae</taxon>
        <taxon>asterids</taxon>
        <taxon>lamiids</taxon>
        <taxon>Lamiales</taxon>
        <taxon>Pedaliaceae</taxon>
        <taxon>Sesamum</taxon>
    </lineage>
</organism>
<accession>A0AAE2CGJ6</accession>
<dbReference type="Proteomes" id="UP001293254">
    <property type="component" value="Unassembled WGS sequence"/>
</dbReference>
<proteinExistence type="predicted"/>
<dbReference type="AlphaFoldDB" id="A0AAE2CGJ6"/>
<reference evidence="1" key="2">
    <citation type="journal article" date="2024" name="Plant">
        <title>Genomic evolution and insights into agronomic trait innovations of Sesamum species.</title>
        <authorList>
            <person name="Miao H."/>
            <person name="Wang L."/>
            <person name="Qu L."/>
            <person name="Liu H."/>
            <person name="Sun Y."/>
            <person name="Le M."/>
            <person name="Wang Q."/>
            <person name="Wei S."/>
            <person name="Zheng Y."/>
            <person name="Lin W."/>
            <person name="Duan Y."/>
            <person name="Cao H."/>
            <person name="Xiong S."/>
            <person name="Wang X."/>
            <person name="Wei L."/>
            <person name="Li C."/>
            <person name="Ma Q."/>
            <person name="Ju M."/>
            <person name="Zhao R."/>
            <person name="Li G."/>
            <person name="Mu C."/>
            <person name="Tian Q."/>
            <person name="Mei H."/>
            <person name="Zhang T."/>
            <person name="Gao T."/>
            <person name="Zhang H."/>
        </authorList>
    </citation>
    <scope>NUCLEOTIDE SEQUENCE</scope>
    <source>
        <strain evidence="1">3651</strain>
    </source>
</reference>
<comment type="caution">
    <text evidence="1">The sequence shown here is derived from an EMBL/GenBank/DDBJ whole genome shotgun (WGS) entry which is preliminary data.</text>
</comment>
<evidence type="ECO:0000313" key="2">
    <source>
        <dbReference type="Proteomes" id="UP001293254"/>
    </source>
</evidence>
<protein>
    <submittedName>
        <fullName evidence="1">Uncharacterized protein</fullName>
    </submittedName>
</protein>
<gene>
    <name evidence="1" type="ORF">Salat_2093600</name>
</gene>
<sequence>MTRTATSWPGLGKSGSVEVMRCVGVCMAWDSKAGFGLWVGLLGFGGKLGHLVSSYGGRSFGCELEEGFVLGNGVGNIGGYYRLITSLVSFVVSYLDLGREYVSFSQHEEGADIKERVVRLPSVARPVWPRKSHFEGYMFELTLGVENGGTTFPHVFEIPGS</sequence>
<reference evidence="1" key="1">
    <citation type="submission" date="2020-06" db="EMBL/GenBank/DDBJ databases">
        <authorList>
            <person name="Li T."/>
            <person name="Hu X."/>
            <person name="Zhang T."/>
            <person name="Song X."/>
            <person name="Zhang H."/>
            <person name="Dai N."/>
            <person name="Sheng W."/>
            <person name="Hou X."/>
            <person name="Wei L."/>
        </authorList>
    </citation>
    <scope>NUCLEOTIDE SEQUENCE</scope>
    <source>
        <strain evidence="1">3651</strain>
        <tissue evidence="1">Leaf</tissue>
    </source>
</reference>
<keyword evidence="2" id="KW-1185">Reference proteome</keyword>